<dbReference type="EMBL" id="AAGKHU010000093">
    <property type="protein sequence ID" value="EBP0013110.1"/>
    <property type="molecule type" value="Genomic_DNA"/>
</dbReference>
<dbReference type="SUPFAM" id="SSF110849">
    <property type="entry name" value="ParB/Sulfiredoxin"/>
    <property type="match status" value="1"/>
</dbReference>
<evidence type="ECO:0000313" key="2">
    <source>
        <dbReference type="EMBL" id="EBP0013110.1"/>
    </source>
</evidence>
<organism evidence="2">
    <name type="scientific">Salmonella enterica</name>
    <name type="common">Salmonella choleraesuis</name>
    <dbReference type="NCBI Taxonomy" id="28901"/>
    <lineage>
        <taxon>Bacteria</taxon>
        <taxon>Pseudomonadati</taxon>
        <taxon>Pseudomonadota</taxon>
        <taxon>Gammaproteobacteria</taxon>
        <taxon>Enterobacterales</taxon>
        <taxon>Enterobacteriaceae</taxon>
        <taxon>Salmonella</taxon>
    </lineage>
</organism>
<dbReference type="InterPro" id="IPR036086">
    <property type="entry name" value="ParB/Sulfiredoxin_sf"/>
</dbReference>
<dbReference type="Gene3D" id="3.90.1530.10">
    <property type="entry name" value="Conserved hypothetical protein from pyrococcus furiosus pfu- 392566-001, ParB domain"/>
    <property type="match status" value="1"/>
</dbReference>
<feature type="domain" description="ParB-like N-terminal" evidence="1">
    <location>
        <begin position="6"/>
        <end position="88"/>
    </location>
</feature>
<accession>A0A5U2F8W3</accession>
<gene>
    <name evidence="2" type="ORF">HX37_20425</name>
</gene>
<proteinExistence type="predicted"/>
<comment type="caution">
    <text evidence="2">The sequence shown here is derived from an EMBL/GenBank/DDBJ whole genome shotgun (WGS) entry which is preliminary data.</text>
</comment>
<dbReference type="SMART" id="SM00470">
    <property type="entry name" value="ParB"/>
    <property type="match status" value="1"/>
</dbReference>
<name>A0A5U2F8W3_SALER</name>
<evidence type="ECO:0000259" key="1">
    <source>
        <dbReference type="SMART" id="SM00470"/>
    </source>
</evidence>
<dbReference type="AlphaFoldDB" id="A0A5U2F8W3"/>
<dbReference type="InterPro" id="IPR003115">
    <property type="entry name" value="ParB_N"/>
</dbReference>
<sequence>MKYDVVLYPVSLIRPSEEVNMEHVEALTEKIALCQKWITPVPIEKNTGIIMDGNHRYRVANKLGLTYIPCILLDYTDARVSVYNWNNGEPFCPLKIRDYILNQGKIFPYKTTRHLFSPALPSVDFQIKQLFDKNSLMF</sequence>
<reference evidence="2" key="1">
    <citation type="submission" date="2018-07" db="EMBL/GenBank/DDBJ databases">
        <authorList>
            <consortium name="GenomeTrakr network: Whole genome sequencing for foodborne pathogen traceback"/>
        </authorList>
    </citation>
    <scope>NUCLEOTIDE SEQUENCE</scope>
    <source>
        <strain evidence="2">CFSAN018538</strain>
    </source>
</reference>
<protein>
    <submittedName>
        <fullName evidence="2">Transcriptional regulator</fullName>
    </submittedName>
</protein>
<dbReference type="CDD" id="cd16400">
    <property type="entry name" value="ParB_Srx_like_nuclease"/>
    <property type="match status" value="1"/>
</dbReference>